<dbReference type="AlphaFoldDB" id="E6PZB8"/>
<feature type="region of interest" description="Disordered" evidence="1">
    <location>
        <begin position="1"/>
        <end position="69"/>
    </location>
</feature>
<reference evidence="2" key="1">
    <citation type="submission" date="2009-10" db="EMBL/GenBank/DDBJ databases">
        <title>Diversity of trophic interactions inside an arsenic-rich microbial ecosystem.</title>
        <authorList>
            <person name="Bertin P.N."/>
            <person name="Heinrich-Salmeron A."/>
            <person name="Pelletier E."/>
            <person name="Goulhen-Chollet F."/>
            <person name="Arsene-Ploetze F."/>
            <person name="Gallien S."/>
            <person name="Calteau A."/>
            <person name="Vallenet D."/>
            <person name="Casiot C."/>
            <person name="Chane-Woon-Ming B."/>
            <person name="Giloteaux L."/>
            <person name="Barakat M."/>
            <person name="Bonnefoy V."/>
            <person name="Bruneel O."/>
            <person name="Chandler M."/>
            <person name="Cleiss J."/>
            <person name="Duran R."/>
            <person name="Elbaz-Poulichet F."/>
            <person name="Fonknechten N."/>
            <person name="Lauga B."/>
            <person name="Mornico D."/>
            <person name="Ortet P."/>
            <person name="Schaeffer C."/>
            <person name="Siguier P."/>
            <person name="Alexander Thil Smith A."/>
            <person name="Van Dorsselaer A."/>
            <person name="Weissenbach J."/>
            <person name="Medigue C."/>
            <person name="Le Paslier D."/>
        </authorList>
    </citation>
    <scope>NUCLEOTIDE SEQUENCE</scope>
</reference>
<protein>
    <submittedName>
        <fullName evidence="2">Uncharacterized protein</fullName>
    </submittedName>
</protein>
<name>E6PZB8_9ZZZZ</name>
<feature type="compositionally biased region" description="Polar residues" evidence="1">
    <location>
        <begin position="1"/>
        <end position="22"/>
    </location>
</feature>
<comment type="caution">
    <text evidence="2">The sequence shown here is derived from an EMBL/GenBank/DDBJ whole genome shotgun (WGS) entry which is preliminary data.</text>
</comment>
<proteinExistence type="predicted"/>
<sequence>MGDDSPQSAPTISVKNDSSEQSPPVKKTARHTHKALAPPVQQAAVPQPEVSAIGQLSTGNPDGPTGEKIEASIDYSEKSLNAITRSLSTQEQRTAAQVREFLKEARQALATGDTDGAGTLAEKAKILLAELHP</sequence>
<accession>E6PZB8</accession>
<evidence type="ECO:0000256" key="1">
    <source>
        <dbReference type="SAM" id="MobiDB-lite"/>
    </source>
</evidence>
<evidence type="ECO:0000313" key="2">
    <source>
        <dbReference type="EMBL" id="CBI00277.1"/>
    </source>
</evidence>
<feature type="compositionally biased region" description="Low complexity" evidence="1">
    <location>
        <begin position="37"/>
        <end position="50"/>
    </location>
</feature>
<gene>
    <name evidence="2" type="ORF">CARN3_1288</name>
</gene>
<organism evidence="2">
    <name type="scientific">mine drainage metagenome</name>
    <dbReference type="NCBI Taxonomy" id="410659"/>
    <lineage>
        <taxon>unclassified sequences</taxon>
        <taxon>metagenomes</taxon>
        <taxon>ecological metagenomes</taxon>
    </lineage>
</organism>
<dbReference type="EMBL" id="CABN01000116">
    <property type="protein sequence ID" value="CBI00277.1"/>
    <property type="molecule type" value="Genomic_DNA"/>
</dbReference>